<feature type="compositionally biased region" description="Basic and acidic residues" evidence="1">
    <location>
        <begin position="78"/>
        <end position="90"/>
    </location>
</feature>
<feature type="region of interest" description="Disordered" evidence="1">
    <location>
        <begin position="1"/>
        <end position="21"/>
    </location>
</feature>
<dbReference type="EMBL" id="VIEB01000170">
    <property type="protein sequence ID" value="TQE02707.1"/>
    <property type="molecule type" value="Genomic_DNA"/>
</dbReference>
<gene>
    <name evidence="3" type="ORF">C1H46_011680</name>
    <name evidence="2" type="ORF">C1H46_028571</name>
</gene>
<proteinExistence type="predicted"/>
<dbReference type="EMBL" id="VIEB01000584">
    <property type="protein sequence ID" value="TQD85871.1"/>
    <property type="molecule type" value="Genomic_DNA"/>
</dbReference>
<feature type="compositionally biased region" description="Polar residues" evidence="1">
    <location>
        <begin position="1"/>
        <end position="19"/>
    </location>
</feature>
<dbReference type="Proteomes" id="UP000315295">
    <property type="component" value="Unassembled WGS sequence"/>
</dbReference>
<evidence type="ECO:0000313" key="3">
    <source>
        <dbReference type="EMBL" id="TQE02707.1"/>
    </source>
</evidence>
<protein>
    <submittedName>
        <fullName evidence="3">Uncharacterized protein</fullName>
    </submittedName>
</protein>
<accession>A0A540MV80</accession>
<feature type="region of interest" description="Disordered" evidence="1">
    <location>
        <begin position="69"/>
        <end position="90"/>
    </location>
</feature>
<dbReference type="AlphaFoldDB" id="A0A540MV80"/>
<comment type="caution">
    <text evidence="3">The sequence shown here is derived from an EMBL/GenBank/DDBJ whole genome shotgun (WGS) entry which is preliminary data.</text>
</comment>
<keyword evidence="4" id="KW-1185">Reference proteome</keyword>
<evidence type="ECO:0000313" key="2">
    <source>
        <dbReference type="EMBL" id="TQD85871.1"/>
    </source>
</evidence>
<organism evidence="3 4">
    <name type="scientific">Malus baccata</name>
    <name type="common">Siberian crab apple</name>
    <name type="synonym">Pyrus baccata</name>
    <dbReference type="NCBI Taxonomy" id="106549"/>
    <lineage>
        <taxon>Eukaryota</taxon>
        <taxon>Viridiplantae</taxon>
        <taxon>Streptophyta</taxon>
        <taxon>Embryophyta</taxon>
        <taxon>Tracheophyta</taxon>
        <taxon>Spermatophyta</taxon>
        <taxon>Magnoliopsida</taxon>
        <taxon>eudicotyledons</taxon>
        <taxon>Gunneridae</taxon>
        <taxon>Pentapetalae</taxon>
        <taxon>rosids</taxon>
        <taxon>fabids</taxon>
        <taxon>Rosales</taxon>
        <taxon>Rosaceae</taxon>
        <taxon>Amygdaloideae</taxon>
        <taxon>Maleae</taxon>
        <taxon>Malus</taxon>
    </lineage>
</organism>
<reference evidence="3 4" key="1">
    <citation type="journal article" date="2019" name="G3 (Bethesda)">
        <title>Sequencing of a Wild Apple (Malus baccata) Genome Unravels the Differences Between Cultivated and Wild Apple Species Regarding Disease Resistance and Cold Tolerance.</title>
        <authorList>
            <person name="Chen X."/>
        </authorList>
    </citation>
    <scope>NUCLEOTIDE SEQUENCE [LARGE SCALE GENOMIC DNA]</scope>
    <source>
        <strain evidence="4">cv. Shandingzi</strain>
        <tissue evidence="3">Leaves</tissue>
    </source>
</reference>
<name>A0A540MV80_MALBA</name>
<evidence type="ECO:0000256" key="1">
    <source>
        <dbReference type="SAM" id="MobiDB-lite"/>
    </source>
</evidence>
<sequence>MKMSSNASHSNPRNCPSMTLQLPKLRLPPPILIPNSPPIPTPRRSEILSCGDRVRRVPRKVFWRRWNSRASTIGSGEGSERKGVGEKERV</sequence>
<evidence type="ECO:0000313" key="4">
    <source>
        <dbReference type="Proteomes" id="UP000315295"/>
    </source>
</evidence>